<keyword evidence="3" id="KW-1185">Reference proteome</keyword>
<organism evidence="2 3">
    <name type="scientific">Luteibacter rhizovicinus</name>
    <dbReference type="NCBI Taxonomy" id="242606"/>
    <lineage>
        <taxon>Bacteria</taxon>
        <taxon>Pseudomonadati</taxon>
        <taxon>Pseudomonadota</taxon>
        <taxon>Gammaproteobacteria</taxon>
        <taxon>Lysobacterales</taxon>
        <taxon>Rhodanobacteraceae</taxon>
        <taxon>Luteibacter</taxon>
    </lineage>
</organism>
<keyword evidence="1" id="KW-0732">Signal</keyword>
<protein>
    <recommendedName>
        <fullName evidence="4">Aspartyl protease</fullName>
    </recommendedName>
</protein>
<feature type="signal peptide" evidence="1">
    <location>
        <begin position="1"/>
        <end position="21"/>
    </location>
</feature>
<sequence>MVRFVPVTLLVMATSIGGVHAQQRVLMPTVYEAGHFYAVPKMPDGKNLRLIVDTGGGGGSGFYVIEGKAAQRLKLPVTSCAIGDEHADVVGPIPFVSGKGLPVVPGTPCGAVALVTNGGGSIDGEDGQLGAGYLPRYTWTFDYLRQQLWLEPTNWRPAAVRNSHKADLGLLRNAQGRIATGMARITLLVDGHPLQMLLDTGATAKPTKAGAEASGTPTIRGTGVTSYVITSVFDSWRRLHPDWRVVIDGDELAGKFTARLIEVPKVQIAGWTIGPVWFTERPDAAFSTADGHMSSYTDEPVQGAVGANVFMHFAMTLDYSSGKAWFACEKACNPSQND</sequence>
<evidence type="ECO:0008006" key="4">
    <source>
        <dbReference type="Google" id="ProtNLM"/>
    </source>
</evidence>
<proteinExistence type="predicted"/>
<feature type="chain" id="PRO_5020937659" description="Aspartyl protease" evidence="1">
    <location>
        <begin position="22"/>
        <end position="338"/>
    </location>
</feature>
<name>A0A4R3YV15_9GAMM</name>
<dbReference type="AlphaFoldDB" id="A0A4R3YV15"/>
<comment type="caution">
    <text evidence="2">The sequence shown here is derived from an EMBL/GenBank/DDBJ whole genome shotgun (WGS) entry which is preliminary data.</text>
</comment>
<accession>A0A4R3YV15</accession>
<evidence type="ECO:0000256" key="1">
    <source>
        <dbReference type="SAM" id="SignalP"/>
    </source>
</evidence>
<dbReference type="EMBL" id="SMCS01000002">
    <property type="protein sequence ID" value="TCV96410.1"/>
    <property type="molecule type" value="Genomic_DNA"/>
</dbReference>
<gene>
    <name evidence="2" type="ORF">EC912_102761</name>
</gene>
<reference evidence="2 3" key="1">
    <citation type="submission" date="2019-03" db="EMBL/GenBank/DDBJ databases">
        <title>Above-ground endophytic microbial communities from plants in different locations in the United States.</title>
        <authorList>
            <person name="Frank C."/>
        </authorList>
    </citation>
    <scope>NUCLEOTIDE SEQUENCE [LARGE SCALE GENOMIC DNA]</scope>
    <source>
        <strain evidence="2 3">LP_13_YM</strain>
    </source>
</reference>
<evidence type="ECO:0000313" key="3">
    <source>
        <dbReference type="Proteomes" id="UP000295645"/>
    </source>
</evidence>
<evidence type="ECO:0000313" key="2">
    <source>
        <dbReference type="EMBL" id="TCV96410.1"/>
    </source>
</evidence>
<dbReference type="Proteomes" id="UP000295645">
    <property type="component" value="Unassembled WGS sequence"/>
</dbReference>